<keyword evidence="1" id="KW-0202">Cytokine</keyword>
<dbReference type="SMART" id="SM00199">
    <property type="entry name" value="SCY"/>
    <property type="match status" value="1"/>
</dbReference>
<sequence length="98" mass="10729">MAHISLTVTAVLLVLALSSFSESQFLATGTCCLSYSPKPLPCRFIKDYTHQHANGVCNIEATVLLTARGKKVCANPKAEWVVEAIQCVNNRKIWAAKH</sequence>
<keyword evidence="2" id="KW-0732">Signal</keyword>
<dbReference type="InterPro" id="IPR039809">
    <property type="entry name" value="Chemokine_b/g/d"/>
</dbReference>
<gene>
    <name evidence="4" type="ORF">HHUSO_G20865</name>
</gene>
<accession>A0ABR0Z1L8</accession>
<dbReference type="InterPro" id="IPR001811">
    <property type="entry name" value="Chemokine_IL8-like_dom"/>
</dbReference>
<reference evidence="4 5" key="1">
    <citation type="submission" date="2021-05" db="EMBL/GenBank/DDBJ databases">
        <authorList>
            <person name="Zahm M."/>
            <person name="Klopp C."/>
            <person name="Cabau C."/>
            <person name="Kuhl H."/>
            <person name="Suciu R."/>
            <person name="Ciorpac M."/>
            <person name="Holostenco D."/>
            <person name="Gessner J."/>
            <person name="Wuertz S."/>
            <person name="Hohne C."/>
            <person name="Stock M."/>
            <person name="Gislard M."/>
            <person name="Lluch J."/>
            <person name="Milhes M."/>
            <person name="Lampietro C."/>
            <person name="Lopez Roques C."/>
            <person name="Donnadieu C."/>
            <person name="Du K."/>
            <person name="Schartl M."/>
            <person name="Guiguen Y."/>
        </authorList>
    </citation>
    <scope>NUCLEOTIDE SEQUENCE [LARGE SCALE GENOMIC DNA]</scope>
    <source>
        <strain evidence="4">Hh-F2</strain>
        <tissue evidence="4">Blood</tissue>
    </source>
</reference>
<protein>
    <submittedName>
        <fullName evidence="4">C-C motif chemokine 20-like</fullName>
    </submittedName>
</protein>
<organism evidence="4 5">
    <name type="scientific">Huso huso</name>
    <name type="common">Beluga</name>
    <name type="synonym">Acipenser huso</name>
    <dbReference type="NCBI Taxonomy" id="61971"/>
    <lineage>
        <taxon>Eukaryota</taxon>
        <taxon>Metazoa</taxon>
        <taxon>Chordata</taxon>
        <taxon>Craniata</taxon>
        <taxon>Vertebrata</taxon>
        <taxon>Euteleostomi</taxon>
        <taxon>Actinopterygii</taxon>
        <taxon>Chondrostei</taxon>
        <taxon>Acipenseriformes</taxon>
        <taxon>Acipenseridae</taxon>
        <taxon>Huso</taxon>
    </lineage>
</organism>
<dbReference type="InterPro" id="IPR036048">
    <property type="entry name" value="Interleukin_8-like_sf"/>
</dbReference>
<dbReference type="Gene3D" id="2.40.50.40">
    <property type="match status" value="1"/>
</dbReference>
<name>A0ABR0Z1L8_HUSHU</name>
<dbReference type="Proteomes" id="UP001369086">
    <property type="component" value="Unassembled WGS sequence"/>
</dbReference>
<dbReference type="PANTHER" id="PTHR12015">
    <property type="entry name" value="SMALL INDUCIBLE CYTOKINE A"/>
    <property type="match status" value="1"/>
</dbReference>
<dbReference type="Pfam" id="PF00048">
    <property type="entry name" value="IL8"/>
    <property type="match status" value="1"/>
</dbReference>
<dbReference type="EMBL" id="JAHFZB010000019">
    <property type="protein sequence ID" value="KAK6478531.1"/>
    <property type="molecule type" value="Genomic_DNA"/>
</dbReference>
<evidence type="ECO:0000256" key="1">
    <source>
        <dbReference type="ARBA" id="ARBA00022514"/>
    </source>
</evidence>
<feature type="domain" description="Chemokine interleukin-8-like" evidence="3">
    <location>
        <begin position="28"/>
        <end position="88"/>
    </location>
</feature>
<proteinExistence type="predicted"/>
<feature type="chain" id="PRO_5046341246" evidence="2">
    <location>
        <begin position="24"/>
        <end position="98"/>
    </location>
</feature>
<comment type="caution">
    <text evidence="4">The sequence shown here is derived from an EMBL/GenBank/DDBJ whole genome shotgun (WGS) entry which is preliminary data.</text>
</comment>
<dbReference type="SUPFAM" id="SSF54117">
    <property type="entry name" value="Interleukin 8-like chemokines"/>
    <property type="match status" value="1"/>
</dbReference>
<feature type="signal peptide" evidence="2">
    <location>
        <begin position="1"/>
        <end position="23"/>
    </location>
</feature>
<dbReference type="PANTHER" id="PTHR12015:SF108">
    <property type="entry name" value="C-C MOTIF CHEMOKINE 20"/>
    <property type="match status" value="1"/>
</dbReference>
<evidence type="ECO:0000256" key="2">
    <source>
        <dbReference type="SAM" id="SignalP"/>
    </source>
</evidence>
<keyword evidence="5" id="KW-1185">Reference proteome</keyword>
<evidence type="ECO:0000313" key="5">
    <source>
        <dbReference type="Proteomes" id="UP001369086"/>
    </source>
</evidence>
<evidence type="ECO:0000313" key="4">
    <source>
        <dbReference type="EMBL" id="KAK6478531.1"/>
    </source>
</evidence>
<evidence type="ECO:0000259" key="3">
    <source>
        <dbReference type="SMART" id="SM00199"/>
    </source>
</evidence>